<dbReference type="AlphaFoldDB" id="A0A0D2JQ40"/>
<gene>
    <name evidence="1" type="ORF">X474_24955</name>
</gene>
<evidence type="ECO:0000313" key="1">
    <source>
        <dbReference type="EMBL" id="KIX11595.1"/>
    </source>
</evidence>
<dbReference type="InParanoid" id="A0A0D2JQ40"/>
<comment type="caution">
    <text evidence="1">The sequence shown here is derived from an EMBL/GenBank/DDBJ whole genome shotgun (WGS) entry which is preliminary data.</text>
</comment>
<dbReference type="EMBL" id="AZAC01000056">
    <property type="protein sequence ID" value="KIX11595.1"/>
    <property type="molecule type" value="Genomic_DNA"/>
</dbReference>
<protein>
    <submittedName>
        <fullName evidence="1">Uncharacterized protein</fullName>
    </submittedName>
</protein>
<sequence length="56" mass="6333">MSNLAYSKTENPFEVYRSYPADLKTILLLLLTERLIVGKAAGQKMKKLPPVAAWRP</sequence>
<dbReference type="STRING" id="1429043.X474_24955"/>
<reference evidence="1 2" key="1">
    <citation type="submission" date="2013-11" db="EMBL/GenBank/DDBJ databases">
        <title>Metagenomic analysis of a methanogenic consortium involved in long chain n-alkane degradation.</title>
        <authorList>
            <person name="Davidova I.A."/>
            <person name="Callaghan A.V."/>
            <person name="Wawrik B."/>
            <person name="Pruitt S."/>
            <person name="Marks C."/>
            <person name="Duncan K.E."/>
            <person name="Suflita J.M."/>
        </authorList>
    </citation>
    <scope>NUCLEOTIDE SEQUENCE [LARGE SCALE GENOMIC DNA]</scope>
    <source>
        <strain evidence="1 2">SPR</strain>
    </source>
</reference>
<proteinExistence type="predicted"/>
<accession>A0A0D2JQ40</accession>
<organism evidence="1 2">
    <name type="scientific">Dethiosulfatarculus sandiegensis</name>
    <dbReference type="NCBI Taxonomy" id="1429043"/>
    <lineage>
        <taxon>Bacteria</taxon>
        <taxon>Pseudomonadati</taxon>
        <taxon>Thermodesulfobacteriota</taxon>
        <taxon>Desulfarculia</taxon>
        <taxon>Desulfarculales</taxon>
        <taxon>Desulfarculaceae</taxon>
        <taxon>Dethiosulfatarculus</taxon>
    </lineage>
</organism>
<evidence type="ECO:0000313" key="2">
    <source>
        <dbReference type="Proteomes" id="UP000032233"/>
    </source>
</evidence>
<name>A0A0D2JQ40_9BACT</name>
<keyword evidence="2" id="KW-1185">Reference proteome</keyword>
<dbReference type="Proteomes" id="UP000032233">
    <property type="component" value="Unassembled WGS sequence"/>
</dbReference>